<dbReference type="SUPFAM" id="SSF56672">
    <property type="entry name" value="DNA/RNA polymerases"/>
    <property type="match status" value="1"/>
</dbReference>
<dbReference type="AlphaFoldDB" id="A0A2G9R7S9"/>
<dbReference type="EMBL" id="KV952308">
    <property type="protein sequence ID" value="PIO23924.1"/>
    <property type="molecule type" value="Genomic_DNA"/>
</dbReference>
<gene>
    <name evidence="2" type="ORF">AB205_0061220</name>
</gene>
<proteinExistence type="predicted"/>
<organism evidence="2 3">
    <name type="scientific">Aquarana catesbeiana</name>
    <name type="common">American bullfrog</name>
    <name type="synonym">Rana catesbeiana</name>
    <dbReference type="NCBI Taxonomy" id="8400"/>
    <lineage>
        <taxon>Eukaryota</taxon>
        <taxon>Metazoa</taxon>
        <taxon>Chordata</taxon>
        <taxon>Craniata</taxon>
        <taxon>Vertebrata</taxon>
        <taxon>Euteleostomi</taxon>
        <taxon>Amphibia</taxon>
        <taxon>Batrachia</taxon>
        <taxon>Anura</taxon>
        <taxon>Neobatrachia</taxon>
        <taxon>Ranoidea</taxon>
        <taxon>Ranidae</taxon>
        <taxon>Aquarana</taxon>
    </lineage>
</organism>
<dbReference type="Proteomes" id="UP000228934">
    <property type="component" value="Unassembled WGS sequence"/>
</dbReference>
<dbReference type="Gene3D" id="3.60.10.10">
    <property type="entry name" value="Endonuclease/exonuclease/phosphatase"/>
    <property type="match status" value="1"/>
</dbReference>
<protein>
    <recommendedName>
        <fullName evidence="1">Reverse transcriptase domain-containing protein</fullName>
    </recommendedName>
</protein>
<dbReference type="InterPro" id="IPR036691">
    <property type="entry name" value="Endo/exonu/phosph_ase_sf"/>
</dbReference>
<accession>A0A2G9R7S9</accession>
<dbReference type="PANTHER" id="PTHR19446">
    <property type="entry name" value="REVERSE TRANSCRIPTASES"/>
    <property type="match status" value="1"/>
</dbReference>
<keyword evidence="3" id="KW-1185">Reference proteome</keyword>
<sequence length="652" mass="73579">MIDAWRVQHVKDRDYTFFSSVHGSYSRLDYFMVGHRLLERVKDTKIGVTTLSDHAPVLMKVGIPGLRGSPFSWHLDEKLIENPSVSSKIQEEIDGFFSVNDTGEISGSVLWEALRAYIRGILISIGANEKKDSTKRKTELIEEIHHLEQLHKAASGSHNLLLHQLIIKREELKDSMEIDSKHFLNKNLKDRFRWSNKVGKHLATVLKRKGGSNFIDRIQNKKGVLKYTSTDIAEEFRSYFTSLYKVRQGGVGTLEREEKMDEFIREAGLPSLSDSDAKELDGPITVEEIETALKASPSGKSPGPDGFTSYFYKKCKESLIPKLCQIWNRVGGQEELCEGALMASVTLIPKEGKDSSLCSSYRPIALLNADIKLYAKVLASRLKDKMLYWIHSDQTGFIPGRERRDNGVRSLLVMDAMKMKGTPGLLLSINAEKAFDRVDWGFMLRTLRAVGLGGTILNWIKALYKSPSAFVRVNGTPSAEFRMENGTRQSCPLSPLLFALTLEPLLALIRRNPDICGCVVEGDVHKLSAFADDVLFYIVKPRISLPNLLATLRGYRELSNYKVNLSKTVVLNINIDGREATKLKENFHFPWSKNISYLGVTLANSLRKLYRLNLIPLLDEIKLETRKSMHLPISWIGRVNTVKITLAPEDPV</sequence>
<dbReference type="Pfam" id="PF00078">
    <property type="entry name" value="RVT_1"/>
    <property type="match status" value="1"/>
</dbReference>
<dbReference type="CDD" id="cd01650">
    <property type="entry name" value="RT_nLTR_like"/>
    <property type="match status" value="1"/>
</dbReference>
<evidence type="ECO:0000259" key="1">
    <source>
        <dbReference type="PROSITE" id="PS50878"/>
    </source>
</evidence>
<name>A0A2G9R7S9_AQUCT</name>
<dbReference type="InterPro" id="IPR043502">
    <property type="entry name" value="DNA/RNA_pol_sf"/>
</dbReference>
<dbReference type="PROSITE" id="PS50878">
    <property type="entry name" value="RT_POL"/>
    <property type="match status" value="1"/>
</dbReference>
<feature type="domain" description="Reverse transcriptase" evidence="1">
    <location>
        <begin position="329"/>
        <end position="602"/>
    </location>
</feature>
<reference evidence="3" key="1">
    <citation type="journal article" date="2017" name="Nat. Commun.">
        <title>The North American bullfrog draft genome provides insight into hormonal regulation of long noncoding RNA.</title>
        <authorList>
            <person name="Hammond S.A."/>
            <person name="Warren R.L."/>
            <person name="Vandervalk B.P."/>
            <person name="Kucuk E."/>
            <person name="Khan H."/>
            <person name="Gibb E.A."/>
            <person name="Pandoh P."/>
            <person name="Kirk H."/>
            <person name="Zhao Y."/>
            <person name="Jones M."/>
            <person name="Mungall A.J."/>
            <person name="Coope R."/>
            <person name="Pleasance S."/>
            <person name="Moore R.A."/>
            <person name="Holt R.A."/>
            <person name="Round J.M."/>
            <person name="Ohora S."/>
            <person name="Walle B.V."/>
            <person name="Veldhoen N."/>
            <person name="Helbing C.C."/>
            <person name="Birol I."/>
        </authorList>
    </citation>
    <scope>NUCLEOTIDE SEQUENCE [LARGE SCALE GENOMIC DNA]</scope>
</reference>
<evidence type="ECO:0000313" key="2">
    <source>
        <dbReference type="EMBL" id="PIO23924.1"/>
    </source>
</evidence>
<dbReference type="InterPro" id="IPR000477">
    <property type="entry name" value="RT_dom"/>
</dbReference>
<dbReference type="SUPFAM" id="SSF56219">
    <property type="entry name" value="DNase I-like"/>
    <property type="match status" value="1"/>
</dbReference>
<dbReference type="OrthoDB" id="9908259at2759"/>
<evidence type="ECO:0000313" key="3">
    <source>
        <dbReference type="Proteomes" id="UP000228934"/>
    </source>
</evidence>